<evidence type="ECO:0000313" key="3">
    <source>
        <dbReference type="Proteomes" id="UP000078492"/>
    </source>
</evidence>
<proteinExistence type="predicted"/>
<dbReference type="CDD" id="cd10442">
    <property type="entry name" value="GIY-YIG_PLEs"/>
    <property type="match status" value="1"/>
</dbReference>
<dbReference type="Proteomes" id="UP000078492">
    <property type="component" value="Unassembled WGS sequence"/>
</dbReference>
<gene>
    <name evidence="2" type="ORF">ALC57_08319</name>
</gene>
<dbReference type="PANTHER" id="PTHR21301">
    <property type="entry name" value="REVERSE TRANSCRIPTASE"/>
    <property type="match status" value="1"/>
</dbReference>
<dbReference type="PANTHER" id="PTHR21301:SF10">
    <property type="entry name" value="REVERSE TRANSCRIPTASE DOMAIN-CONTAINING PROTEIN"/>
    <property type="match status" value="1"/>
</dbReference>
<dbReference type="Gene3D" id="3.40.1440.10">
    <property type="entry name" value="GIY-YIG endonuclease"/>
    <property type="match status" value="1"/>
</dbReference>
<name>A0A151J726_9HYME</name>
<sequence length="289" mass="33650">MELSLSDSETYMTLTHNLVNKLLTQLKTLLKDWKRRGFVENSVYNNLNSSNPVVPLAYGLPKISRHPLCQKVGTIVGLIARVLSLSHPIYHQANFELIIKILINNGYPLKLIFSEIKNRLSRNFKRWNDHNNTIKDGSTVNNVDKINNSFFTIPFIPFLSEKIKKFFNKGSVVRMAYRGINNLRGFIKGHKDLCPKLSHTDVVYKINCRDCEASYVGQTSRCLKTRINEHRNHINWNTTQHSVITEHRISHHHEFDWENIKILDNERALNKILISEMIHIKQQKQSLNL</sequence>
<reference evidence="2 3" key="1">
    <citation type="submission" date="2015-09" db="EMBL/GenBank/DDBJ databases">
        <title>Trachymyrmex cornetzi WGS genome.</title>
        <authorList>
            <person name="Nygaard S."/>
            <person name="Hu H."/>
            <person name="Boomsma J."/>
            <person name="Zhang G."/>
        </authorList>
    </citation>
    <scope>NUCLEOTIDE SEQUENCE [LARGE SCALE GENOMIC DNA]</scope>
    <source>
        <strain evidence="2">Tcor2-1</strain>
        <tissue evidence="2">Whole body</tissue>
    </source>
</reference>
<keyword evidence="3" id="KW-1185">Reference proteome</keyword>
<evidence type="ECO:0000259" key="1">
    <source>
        <dbReference type="Pfam" id="PF26215"/>
    </source>
</evidence>
<protein>
    <recommendedName>
        <fullName evidence="1">Helix-turn-helix domain-containing protein</fullName>
    </recommendedName>
</protein>
<feature type="domain" description="Helix-turn-helix" evidence="1">
    <location>
        <begin position="60"/>
        <end position="117"/>
    </location>
</feature>
<dbReference type="InterPro" id="IPR058912">
    <property type="entry name" value="HTH_animal"/>
</dbReference>
<dbReference type="AlphaFoldDB" id="A0A151J726"/>
<dbReference type="SUPFAM" id="SSF82771">
    <property type="entry name" value="GIY-YIG endonuclease"/>
    <property type="match status" value="1"/>
</dbReference>
<dbReference type="EMBL" id="KQ979748">
    <property type="protein sequence ID" value="KYN19346.1"/>
    <property type="molecule type" value="Genomic_DNA"/>
</dbReference>
<dbReference type="InterPro" id="IPR035901">
    <property type="entry name" value="GIY-YIG_endonuc_sf"/>
</dbReference>
<organism evidence="2 3">
    <name type="scientific">Trachymyrmex cornetzi</name>
    <dbReference type="NCBI Taxonomy" id="471704"/>
    <lineage>
        <taxon>Eukaryota</taxon>
        <taxon>Metazoa</taxon>
        <taxon>Ecdysozoa</taxon>
        <taxon>Arthropoda</taxon>
        <taxon>Hexapoda</taxon>
        <taxon>Insecta</taxon>
        <taxon>Pterygota</taxon>
        <taxon>Neoptera</taxon>
        <taxon>Endopterygota</taxon>
        <taxon>Hymenoptera</taxon>
        <taxon>Apocrita</taxon>
        <taxon>Aculeata</taxon>
        <taxon>Formicoidea</taxon>
        <taxon>Formicidae</taxon>
        <taxon>Myrmicinae</taxon>
        <taxon>Trachymyrmex</taxon>
    </lineage>
</organism>
<accession>A0A151J726</accession>
<dbReference type="Pfam" id="PF26215">
    <property type="entry name" value="HTH_animal"/>
    <property type="match status" value="1"/>
</dbReference>
<evidence type="ECO:0000313" key="2">
    <source>
        <dbReference type="EMBL" id="KYN19346.1"/>
    </source>
</evidence>